<proteinExistence type="predicted"/>
<reference evidence="4" key="2">
    <citation type="journal article" date="2020" name="Plant J.">
        <title>Transposons played a major role in the diversification between the closely related almond and peach genomes: results from the almond genome sequence.</title>
        <authorList>
            <person name="Alioto T."/>
            <person name="Alexiou K.G."/>
            <person name="Bardil A."/>
            <person name="Barteri F."/>
            <person name="Castanera R."/>
            <person name="Cruz F."/>
            <person name="Dhingra A."/>
            <person name="Duval H."/>
            <person name="Fernandez I Marti A."/>
            <person name="Frias L."/>
            <person name="Galan B."/>
            <person name="Garcia J.L."/>
            <person name="Howad W."/>
            <person name="Gomez-Garrido J."/>
            <person name="Gut M."/>
            <person name="Julca I."/>
            <person name="Morata J."/>
            <person name="Puigdomenech P."/>
            <person name="Ribeca P."/>
            <person name="Rubio Cabetas M.J."/>
            <person name="Vlasova A."/>
            <person name="Wirthensohn M."/>
            <person name="Garcia-Mas J."/>
            <person name="Gabaldon T."/>
            <person name="Casacuberta J.M."/>
            <person name="Arus P."/>
        </authorList>
    </citation>
    <scope>NUCLEOTIDE SEQUENCE [LARGE SCALE GENOMIC DNA]</scope>
    <source>
        <strain evidence="4">cv. Texas</strain>
    </source>
</reference>
<protein>
    <submittedName>
        <fullName evidence="2">PREDICTED: pollen-specific leucine-rich repeat extensin</fullName>
    </submittedName>
</protein>
<dbReference type="EMBL" id="CABIKO010000116">
    <property type="protein sequence ID" value="VVA27155.1"/>
    <property type="molecule type" value="Genomic_DNA"/>
</dbReference>
<evidence type="ECO:0000313" key="4">
    <source>
        <dbReference type="Proteomes" id="UP000327085"/>
    </source>
</evidence>
<accession>A0A5E4FH28</accession>
<dbReference type="AlphaFoldDB" id="A0A5E4FH28"/>
<keyword evidence="1" id="KW-0732">Signal</keyword>
<dbReference type="Gramene" id="VVA34452">
    <property type="protein sequence ID" value="VVA34452"/>
    <property type="gene ID" value="Prudul26B022369"/>
</dbReference>
<evidence type="ECO:0000256" key="1">
    <source>
        <dbReference type="SAM" id="SignalP"/>
    </source>
</evidence>
<name>A0A5E4FH28_PRUDU</name>
<evidence type="ECO:0000313" key="2">
    <source>
        <dbReference type="EMBL" id="VVA27155.1"/>
    </source>
</evidence>
<organism evidence="2 4">
    <name type="scientific">Prunus dulcis</name>
    <name type="common">Almond</name>
    <name type="synonym">Amygdalus dulcis</name>
    <dbReference type="NCBI Taxonomy" id="3755"/>
    <lineage>
        <taxon>Eukaryota</taxon>
        <taxon>Viridiplantae</taxon>
        <taxon>Streptophyta</taxon>
        <taxon>Embryophyta</taxon>
        <taxon>Tracheophyta</taxon>
        <taxon>Spermatophyta</taxon>
        <taxon>Magnoliopsida</taxon>
        <taxon>eudicotyledons</taxon>
        <taxon>Gunneridae</taxon>
        <taxon>Pentapetalae</taxon>
        <taxon>rosids</taxon>
        <taxon>fabids</taxon>
        <taxon>Rosales</taxon>
        <taxon>Rosaceae</taxon>
        <taxon>Amygdaloideae</taxon>
        <taxon>Amygdaleae</taxon>
        <taxon>Prunus</taxon>
    </lineage>
</organism>
<dbReference type="InParanoid" id="A0A5E4FH28"/>
<gene>
    <name evidence="3" type="ORF">ALMOND_2B022369</name>
    <name evidence="2" type="ORF">ALMOND_2B025225</name>
</gene>
<dbReference type="OMA" id="SICESTC"/>
<sequence>MDASVLRAVLLTSMLVLAIAQADINPSYTNAVPNDGNTLGQVDDVSDPSNTNHVVPNGHLISCGLKCATKCLMNPICLGMCMIRCKHRPSDVVYNCTHNCANSIGTTSTSKSDKRYVKGFMDSCYESCSKNNYIN</sequence>
<reference evidence="2" key="1">
    <citation type="submission" date="2019-07" db="EMBL/GenBank/DDBJ databases">
        <authorList>
            <person name="Alioto T."/>
            <person name="Alioto T."/>
            <person name="Gomez Garrido J."/>
        </authorList>
    </citation>
    <scope>NUCLEOTIDE SEQUENCE</scope>
</reference>
<dbReference type="Gramene" id="VVA27155">
    <property type="protein sequence ID" value="VVA27155"/>
    <property type="gene ID" value="Prudul26B025225"/>
</dbReference>
<dbReference type="EMBL" id="CABIKO010000334">
    <property type="protein sequence ID" value="VVA34452.1"/>
    <property type="molecule type" value="Genomic_DNA"/>
</dbReference>
<feature type="chain" id="PRO_5036140477" evidence="1">
    <location>
        <begin position="23"/>
        <end position="135"/>
    </location>
</feature>
<dbReference type="Proteomes" id="UP000327085">
    <property type="component" value="Chromosome 1"/>
</dbReference>
<dbReference type="Proteomes" id="UP000327085">
    <property type="component" value="Chromosome 3"/>
</dbReference>
<feature type="signal peptide" evidence="1">
    <location>
        <begin position="1"/>
        <end position="22"/>
    </location>
</feature>
<evidence type="ECO:0000313" key="3">
    <source>
        <dbReference type="EMBL" id="VVA34452.1"/>
    </source>
</evidence>